<gene>
    <name evidence="3" type="ORF">GP475_02280</name>
</gene>
<comment type="similarity">
    <text evidence="1">Belongs to the asp23 family.</text>
</comment>
<evidence type="ECO:0000313" key="4">
    <source>
        <dbReference type="Proteomes" id="UP000516320"/>
    </source>
</evidence>
<evidence type="ECO:0000256" key="1">
    <source>
        <dbReference type="ARBA" id="ARBA00005721"/>
    </source>
</evidence>
<dbReference type="InterPro" id="IPR005531">
    <property type="entry name" value="Asp23"/>
</dbReference>
<dbReference type="EMBL" id="CP046884">
    <property type="protein sequence ID" value="QNQ89590.1"/>
    <property type="molecule type" value="Genomic_DNA"/>
</dbReference>
<name>A0A7H0SM15_9CORY</name>
<dbReference type="RefSeq" id="WP_187975043.1">
    <property type="nucleotide sequence ID" value="NZ_CP046884.1"/>
</dbReference>
<dbReference type="PANTHER" id="PTHR34297">
    <property type="entry name" value="HYPOTHETICAL CYTOSOLIC PROTEIN-RELATED"/>
    <property type="match status" value="1"/>
</dbReference>
<reference evidence="3 4" key="1">
    <citation type="submission" date="2019-12" db="EMBL/GenBank/DDBJ databases">
        <title>Corynebacterium sp. nov., isolated from feces of the Anser Albifrons in China.</title>
        <authorList>
            <person name="Liu Q."/>
        </authorList>
    </citation>
    <scope>NUCLEOTIDE SEQUENCE [LARGE SCALE GENOMIC DNA]</scope>
    <source>
        <strain evidence="3 4">4H37-19</strain>
    </source>
</reference>
<evidence type="ECO:0000313" key="3">
    <source>
        <dbReference type="EMBL" id="QNQ89590.1"/>
    </source>
</evidence>
<dbReference type="Pfam" id="PF03780">
    <property type="entry name" value="Asp23"/>
    <property type="match status" value="1"/>
</dbReference>
<feature type="compositionally biased region" description="Polar residues" evidence="2">
    <location>
        <begin position="9"/>
        <end position="18"/>
    </location>
</feature>
<accession>A0A7H0SM15</accession>
<evidence type="ECO:0000256" key="2">
    <source>
        <dbReference type="SAM" id="MobiDB-lite"/>
    </source>
</evidence>
<keyword evidence="4" id="KW-1185">Reference proteome</keyword>
<feature type="region of interest" description="Disordered" evidence="2">
    <location>
        <begin position="1"/>
        <end position="24"/>
    </location>
</feature>
<dbReference type="Proteomes" id="UP000516320">
    <property type="component" value="Chromosome"/>
</dbReference>
<dbReference type="KEGG" id="cpoy:GP475_02280"/>
<organism evidence="3 4">
    <name type="scientific">Corynebacterium poyangense</name>
    <dbReference type="NCBI Taxonomy" id="2684405"/>
    <lineage>
        <taxon>Bacteria</taxon>
        <taxon>Bacillati</taxon>
        <taxon>Actinomycetota</taxon>
        <taxon>Actinomycetes</taxon>
        <taxon>Mycobacteriales</taxon>
        <taxon>Corynebacteriaceae</taxon>
        <taxon>Corynebacterium</taxon>
    </lineage>
</organism>
<proteinExistence type="inferred from homology"/>
<protein>
    <submittedName>
        <fullName evidence="3">Asp23/Gls24 family envelope stress response protein</fullName>
    </submittedName>
</protein>
<sequence length="163" mass="17290">MADAKHTLTKNTPATANPSKDELKDQDNVLRTDRGYTAIDDTVVAKIAGLAAREVSGVHALGGGASRLVGSIRESISGSQNIQQGVDVEVGESQAAVDIAIVAEYGVAIHELADAIRKNIINAIERMTGLEVTEVNVTVHDVHLDLDDDEDEQPSIESAPRVQ</sequence>
<dbReference type="AlphaFoldDB" id="A0A7H0SM15"/>
<dbReference type="PANTHER" id="PTHR34297:SF3">
    <property type="entry name" value="ALKALINE SHOCK PROTEIN 23"/>
    <property type="match status" value="1"/>
</dbReference>